<feature type="transmembrane region" description="Helical" evidence="12">
    <location>
        <begin position="815"/>
        <end position="836"/>
    </location>
</feature>
<dbReference type="AlphaFoldDB" id="A0A0W0FXP0"/>
<dbReference type="CDD" id="cd11377">
    <property type="entry name" value="Pro-peptidase_S53"/>
    <property type="match status" value="1"/>
</dbReference>
<dbReference type="InterPro" id="IPR030400">
    <property type="entry name" value="Sedolisin_dom"/>
</dbReference>
<comment type="cofactor">
    <cofactor evidence="1">
        <name>Ca(2+)</name>
        <dbReference type="ChEBI" id="CHEBI:29108"/>
    </cofactor>
</comment>
<sequence length="1149" mass="126304">MLFATRFFVFSALLAIFFHCITASDTISPYMVHEKRSKLPRGWSRLRRRRLDSTEILSLRFGLKQSNTHRIAEFLHDVSHPDSPNYGNHWTPGKVADTFKPSQETVEVVKRWLTGHGKIANHRISVSRSRGWIELRATVEEAEMLLKTEYHLYTHEDGTEQVACTLYHLPEHVVPHIELVTPSVHFNAVLRKRAHLPAMNVGQSGFGSVNPKYHGDVQPLYEELEHCHEQITPLCLKELYGFYYTPRSAENNSFGVVEYTPQAYLQEDLDMFFNMFSKGLVGKSPALQSVDGGFPQRAFQDFTYNIESNLDLQYAMALVSNKQPVTLYQVGDIYLGASFNNFLDALDGSFCYYQGGDDPIQDGIYPDTEVEGGYQGMHRLRLCSAWIDLRAQELMLVEQSSQHMLYPHPMDTTRQIFHQPTLLANVTNMACKLGLMGVTVLFSSGDSGVAGGLPKIYSDKVIISVAGNGGYCLNFDGWDSESGTVFSPGFPVGCPFVTSVGATQMQYRANVYEPEVACETEIYSGGGFSNHFAMPDYQREAVSSYLNSHAYSFPFSADVWNSTGNSRGFPDISANGANYVIASNGVFVLVYGTSASSPVIGAMLSMINDARISAGKKPVGFINPADHPSHPSACDFEMGLFSASDQAPVGLRWRAGYVYVTFVVWLGIAVDLLVYSIVVPVMPFQLEKLGYNNVSSLTGWLLFSYSAGLAITTFPVAMLSERYNARQWPLVLGIFLLIGSIIMLMEASVFWLMVVARALQGVGSTMVWVVGLALLCDTTPERITGRQLGFAMSGMSIGFLLGPPVGGAIYDHFGFRGVCIFGICGAVIDLIARFVVIERKHALEWGFDPQSVILPENPENNLSSTDVQEDEDVPRSQEPKEGATTATEERDRRASIRSREVAENARVPNEEEKPSSGDGFVAPELSLLAVVIKLLKSSRAMATVACLFVYGAVHTAFEPALPVHMNHVWDFDSAKVGLVFVAAVVPTFPSSAIAGHLTDKFGAPPIAATSLILSIPWWCLLSIDKLGLFITSFALEFFFLNATLAPLTAELADVARHIEGIGYAHVYAAFNLAYGIGATVGPVMGGQIYDGVEDGWLALCFVNVGWIFVGGIIGFFFIGERPLSVRLTGLLKKMKRPSTLPSNATAVRQ</sequence>
<feature type="transmembrane region" description="Helical" evidence="12">
    <location>
        <begin position="788"/>
        <end position="809"/>
    </location>
</feature>
<dbReference type="CDD" id="cd17325">
    <property type="entry name" value="MFS_MdtG_SLC18_like"/>
    <property type="match status" value="1"/>
</dbReference>
<name>A0A0W0FXP0_MONRR</name>
<dbReference type="PANTHER" id="PTHR14218:SF19">
    <property type="entry name" value="SERINE PROTEASE AORO, PUTATIVE (AFU_ORTHOLOGUE AFUA_6G10250)-RELATED"/>
    <property type="match status" value="1"/>
</dbReference>
<dbReference type="InterPro" id="IPR036259">
    <property type="entry name" value="MFS_trans_sf"/>
</dbReference>
<evidence type="ECO:0000256" key="1">
    <source>
        <dbReference type="ARBA" id="ARBA00001913"/>
    </source>
</evidence>
<dbReference type="GO" id="GO:0022857">
    <property type="term" value="F:transmembrane transporter activity"/>
    <property type="evidence" value="ECO:0007669"/>
    <property type="project" value="InterPro"/>
</dbReference>
<evidence type="ECO:0000256" key="6">
    <source>
        <dbReference type="ARBA" id="ARBA00022801"/>
    </source>
</evidence>
<keyword evidence="13" id="KW-0732">Signal</keyword>
<evidence type="ECO:0000313" key="16">
    <source>
        <dbReference type="EMBL" id="KTB40958.1"/>
    </source>
</evidence>
<dbReference type="InterPro" id="IPR015366">
    <property type="entry name" value="S53_propep"/>
</dbReference>
<feature type="transmembrane region" description="Helical" evidence="12">
    <location>
        <begin position="1061"/>
        <end position="1084"/>
    </location>
</feature>
<dbReference type="eggNOG" id="KOG3764">
    <property type="taxonomic scope" value="Eukaryota"/>
</dbReference>
<feature type="active site" description="Charge relay system" evidence="10">
    <location>
        <position position="311"/>
    </location>
</feature>
<evidence type="ECO:0000256" key="9">
    <source>
        <dbReference type="ARBA" id="ARBA00023145"/>
    </source>
</evidence>
<evidence type="ECO:0000256" key="8">
    <source>
        <dbReference type="ARBA" id="ARBA00022837"/>
    </source>
</evidence>
<evidence type="ECO:0000256" key="13">
    <source>
        <dbReference type="SAM" id="SignalP"/>
    </source>
</evidence>
<dbReference type="InterPro" id="IPR011701">
    <property type="entry name" value="MFS"/>
</dbReference>
<feature type="active site" description="Charge relay system" evidence="10">
    <location>
        <position position="307"/>
    </location>
</feature>
<feature type="transmembrane region" description="Helical" evidence="12">
    <location>
        <begin position="730"/>
        <end position="752"/>
    </location>
</feature>
<dbReference type="CDD" id="cd04056">
    <property type="entry name" value="Peptidases_S53"/>
    <property type="match status" value="1"/>
</dbReference>
<evidence type="ECO:0000313" key="17">
    <source>
        <dbReference type="Proteomes" id="UP000054988"/>
    </source>
</evidence>
<gene>
    <name evidence="16" type="ORF">WG66_6492</name>
</gene>
<feature type="transmembrane region" description="Helical" evidence="12">
    <location>
        <begin position="698"/>
        <end position="718"/>
    </location>
</feature>
<keyword evidence="8" id="KW-0106">Calcium</keyword>
<dbReference type="SUPFAM" id="SSF52743">
    <property type="entry name" value="Subtilisin-like"/>
    <property type="match status" value="1"/>
</dbReference>
<keyword evidence="12" id="KW-0472">Membrane</keyword>
<dbReference type="Pfam" id="PF07690">
    <property type="entry name" value="MFS_1"/>
    <property type="match status" value="2"/>
</dbReference>
<organism evidence="16 17">
    <name type="scientific">Moniliophthora roreri</name>
    <name type="common">Frosty pod rot fungus</name>
    <name type="synonym">Monilia roreri</name>
    <dbReference type="NCBI Taxonomy" id="221103"/>
    <lineage>
        <taxon>Eukaryota</taxon>
        <taxon>Fungi</taxon>
        <taxon>Dikarya</taxon>
        <taxon>Basidiomycota</taxon>
        <taxon>Agaricomycotina</taxon>
        <taxon>Agaricomycetes</taxon>
        <taxon>Agaricomycetidae</taxon>
        <taxon>Agaricales</taxon>
        <taxon>Marasmiineae</taxon>
        <taxon>Marasmiaceae</taxon>
        <taxon>Moniliophthora</taxon>
    </lineage>
</organism>
<evidence type="ECO:0000256" key="7">
    <source>
        <dbReference type="ARBA" id="ARBA00022825"/>
    </source>
</evidence>
<feature type="transmembrane region" description="Helical" evidence="12">
    <location>
        <begin position="657"/>
        <end position="678"/>
    </location>
</feature>
<keyword evidence="12" id="KW-0812">Transmembrane</keyword>
<dbReference type="PROSITE" id="PS51695">
    <property type="entry name" value="SEDOLISIN"/>
    <property type="match status" value="1"/>
</dbReference>
<evidence type="ECO:0000256" key="2">
    <source>
        <dbReference type="ARBA" id="ARBA00004141"/>
    </source>
</evidence>
<comment type="subcellular location">
    <subcellularLocation>
        <location evidence="2">Membrane</location>
        <topology evidence="2">Multi-pass membrane protein</topology>
    </subcellularLocation>
    <subcellularLocation>
        <location evidence="3">Secreted</location>
        <location evidence="3">Extracellular space</location>
    </subcellularLocation>
</comment>
<keyword evidence="9" id="KW-0865">Zymogen</keyword>
<feature type="transmembrane region" description="Helical" evidence="12">
    <location>
        <begin position="1096"/>
        <end position="1118"/>
    </location>
</feature>
<dbReference type="InterPro" id="IPR050819">
    <property type="entry name" value="Tripeptidyl-peptidase_I"/>
</dbReference>
<dbReference type="Pfam" id="PF09286">
    <property type="entry name" value="Pro-kuma_activ"/>
    <property type="match status" value="1"/>
</dbReference>
<dbReference type="PANTHER" id="PTHR14218">
    <property type="entry name" value="PROTEASE S8 TRIPEPTIDYL PEPTIDASE I CLN2"/>
    <property type="match status" value="1"/>
</dbReference>
<accession>A0A0W0FXP0</accession>
<protein>
    <recommendedName>
        <fullName evidence="18">Major facilitator superfamily (MFS) profile domain-containing protein</fullName>
    </recommendedName>
</protein>
<dbReference type="SMART" id="SM00944">
    <property type="entry name" value="Pro-kuma_activ"/>
    <property type="match status" value="1"/>
</dbReference>
<reference evidence="16 17" key="1">
    <citation type="submission" date="2015-12" db="EMBL/GenBank/DDBJ databases">
        <title>Draft genome sequence of Moniliophthora roreri, the causal agent of frosty pod rot of cacao.</title>
        <authorList>
            <person name="Aime M.C."/>
            <person name="Diaz-Valderrama J.R."/>
            <person name="Kijpornyongpan T."/>
            <person name="Phillips-Mora W."/>
        </authorList>
    </citation>
    <scope>NUCLEOTIDE SEQUENCE [LARGE SCALE GENOMIC DNA]</scope>
    <source>
        <strain evidence="16 17">MCA 2952</strain>
    </source>
</reference>
<evidence type="ECO:0000256" key="11">
    <source>
        <dbReference type="SAM" id="MobiDB-lite"/>
    </source>
</evidence>
<keyword evidence="7 10" id="KW-0720">Serine protease</keyword>
<keyword evidence="6 10" id="KW-0378">Hydrolase</keyword>
<comment type="caution">
    <text evidence="16">The sequence shown here is derived from an EMBL/GenBank/DDBJ whole genome shotgun (WGS) entry which is preliminary data.</text>
</comment>
<evidence type="ECO:0000259" key="15">
    <source>
        <dbReference type="PROSITE" id="PS51695"/>
    </source>
</evidence>
<comment type="caution">
    <text evidence="10">Lacks conserved residue(s) required for the propagation of feature annotation.</text>
</comment>
<dbReference type="Proteomes" id="UP000054988">
    <property type="component" value="Unassembled WGS sequence"/>
</dbReference>
<dbReference type="GO" id="GO:0004252">
    <property type="term" value="F:serine-type endopeptidase activity"/>
    <property type="evidence" value="ECO:0007669"/>
    <property type="project" value="UniProtKB-UniRule"/>
</dbReference>
<dbReference type="InterPro" id="IPR036852">
    <property type="entry name" value="Peptidase_S8/S53_dom_sf"/>
</dbReference>
<dbReference type="GO" id="GO:0008240">
    <property type="term" value="F:tripeptidyl-peptidase activity"/>
    <property type="evidence" value="ECO:0007669"/>
    <property type="project" value="TreeGrafter"/>
</dbReference>
<feature type="active site" description="Charge relay system" evidence="10">
    <location>
        <position position="594"/>
    </location>
</feature>
<dbReference type="GO" id="GO:0005576">
    <property type="term" value="C:extracellular region"/>
    <property type="evidence" value="ECO:0007669"/>
    <property type="project" value="UniProtKB-SubCell"/>
</dbReference>
<evidence type="ECO:0000256" key="12">
    <source>
        <dbReference type="SAM" id="Phobius"/>
    </source>
</evidence>
<dbReference type="Gene3D" id="1.20.1250.20">
    <property type="entry name" value="MFS general substrate transporter like domains"/>
    <property type="match status" value="2"/>
</dbReference>
<evidence type="ECO:0000256" key="10">
    <source>
        <dbReference type="PROSITE-ProRule" id="PRU01032"/>
    </source>
</evidence>
<feature type="transmembrane region" description="Helical" evidence="12">
    <location>
        <begin position="977"/>
        <end position="994"/>
    </location>
</feature>
<feature type="signal peptide" evidence="13">
    <location>
        <begin position="1"/>
        <end position="23"/>
    </location>
</feature>
<keyword evidence="5" id="KW-0479">Metal-binding</keyword>
<feature type="domain" description="Major facilitator superfamily (MFS) profile" evidence="14">
    <location>
        <begin position="660"/>
        <end position="1122"/>
    </location>
</feature>
<feature type="transmembrane region" description="Helical" evidence="12">
    <location>
        <begin position="1029"/>
        <end position="1049"/>
    </location>
</feature>
<keyword evidence="4 10" id="KW-0645">Protease</keyword>
<evidence type="ECO:0000256" key="3">
    <source>
        <dbReference type="ARBA" id="ARBA00004239"/>
    </source>
</evidence>
<evidence type="ECO:0000256" key="4">
    <source>
        <dbReference type="ARBA" id="ARBA00022670"/>
    </source>
</evidence>
<evidence type="ECO:0008006" key="18">
    <source>
        <dbReference type="Google" id="ProtNLM"/>
    </source>
</evidence>
<dbReference type="InterPro" id="IPR020846">
    <property type="entry name" value="MFS_dom"/>
</dbReference>
<dbReference type="Gene3D" id="3.40.50.200">
    <property type="entry name" value="Peptidase S8/S53 domain"/>
    <property type="match status" value="1"/>
</dbReference>
<dbReference type="SUPFAM" id="SSF103473">
    <property type="entry name" value="MFS general substrate transporter"/>
    <property type="match status" value="1"/>
</dbReference>
<feature type="transmembrane region" description="Helical" evidence="12">
    <location>
        <begin position="758"/>
        <end position="776"/>
    </location>
</feature>
<feature type="compositionally biased region" description="Basic and acidic residues" evidence="11">
    <location>
        <begin position="873"/>
        <end position="915"/>
    </location>
</feature>
<evidence type="ECO:0000256" key="5">
    <source>
        <dbReference type="ARBA" id="ARBA00022723"/>
    </source>
</evidence>
<feature type="transmembrane region" description="Helical" evidence="12">
    <location>
        <begin position="1006"/>
        <end position="1023"/>
    </location>
</feature>
<feature type="transmembrane region" description="Helical" evidence="12">
    <location>
        <begin position="586"/>
        <end position="607"/>
    </location>
</feature>
<dbReference type="GO" id="GO:0046872">
    <property type="term" value="F:metal ion binding"/>
    <property type="evidence" value="ECO:0007669"/>
    <property type="project" value="UniProtKB-KW"/>
</dbReference>
<keyword evidence="12" id="KW-1133">Transmembrane helix</keyword>
<dbReference type="GO" id="GO:0016020">
    <property type="term" value="C:membrane"/>
    <property type="evidence" value="ECO:0007669"/>
    <property type="project" value="UniProtKB-SubCell"/>
</dbReference>
<dbReference type="GO" id="GO:0006508">
    <property type="term" value="P:proteolysis"/>
    <property type="evidence" value="ECO:0007669"/>
    <property type="project" value="UniProtKB-KW"/>
</dbReference>
<dbReference type="EMBL" id="LATX01001532">
    <property type="protein sequence ID" value="KTB40958.1"/>
    <property type="molecule type" value="Genomic_DNA"/>
</dbReference>
<dbReference type="SUPFAM" id="SSF54897">
    <property type="entry name" value="Protease propeptides/inhibitors"/>
    <property type="match status" value="1"/>
</dbReference>
<feature type="region of interest" description="Disordered" evidence="11">
    <location>
        <begin position="856"/>
        <end position="917"/>
    </location>
</feature>
<dbReference type="PROSITE" id="PS50850">
    <property type="entry name" value="MFS"/>
    <property type="match status" value="1"/>
</dbReference>
<proteinExistence type="predicted"/>
<evidence type="ECO:0000259" key="14">
    <source>
        <dbReference type="PROSITE" id="PS50850"/>
    </source>
</evidence>
<feature type="chain" id="PRO_5006902208" description="Major facilitator superfamily (MFS) profile domain-containing protein" evidence="13">
    <location>
        <begin position="24"/>
        <end position="1149"/>
    </location>
</feature>
<feature type="domain" description="Peptidase S53" evidence="15">
    <location>
        <begin position="230"/>
        <end position="680"/>
    </location>
</feature>